<evidence type="ECO:0000313" key="11">
    <source>
        <dbReference type="Proteomes" id="UP000224740"/>
    </source>
</evidence>
<keyword evidence="3 7" id="KW-0479">Metal-binding</keyword>
<dbReference type="KEGG" id="amar:AMRN_0783"/>
<dbReference type="PROSITE" id="PS51257">
    <property type="entry name" value="PROKAR_LIPOPROTEIN"/>
    <property type="match status" value="1"/>
</dbReference>
<keyword evidence="6 7" id="KW-0408">Iron</keyword>
<keyword evidence="9" id="KW-0575">Peroxidase</keyword>
<evidence type="ECO:0000256" key="4">
    <source>
        <dbReference type="ARBA" id="ARBA00022729"/>
    </source>
</evidence>
<dbReference type="PROSITE" id="PS51007">
    <property type="entry name" value="CYTC"/>
    <property type="match status" value="2"/>
</dbReference>
<comment type="subcellular location">
    <subcellularLocation>
        <location evidence="1">Cell envelope</location>
    </subcellularLocation>
</comment>
<dbReference type="PANTHER" id="PTHR30600:SF10">
    <property type="entry name" value="BLL6722 PROTEIN"/>
    <property type="match status" value="1"/>
</dbReference>
<feature type="domain" description="Cytochrome c" evidence="8">
    <location>
        <begin position="36"/>
        <end position="158"/>
    </location>
</feature>
<dbReference type="Pfam" id="PF03150">
    <property type="entry name" value="CCP_MauG"/>
    <property type="match status" value="1"/>
</dbReference>
<dbReference type="InterPro" id="IPR004852">
    <property type="entry name" value="Di-haem_cyt_c_peroxidsae"/>
</dbReference>
<organism evidence="9 12">
    <name type="scientific">Malaciobacter marinus</name>
    <dbReference type="NCBI Taxonomy" id="505249"/>
    <lineage>
        <taxon>Bacteria</taxon>
        <taxon>Pseudomonadati</taxon>
        <taxon>Campylobacterota</taxon>
        <taxon>Epsilonproteobacteria</taxon>
        <taxon>Campylobacterales</taxon>
        <taxon>Arcobacteraceae</taxon>
        <taxon>Malaciobacter</taxon>
    </lineage>
</organism>
<keyword evidence="5 9" id="KW-0560">Oxidoreductase</keyword>
<evidence type="ECO:0000256" key="1">
    <source>
        <dbReference type="ARBA" id="ARBA00004196"/>
    </source>
</evidence>
<keyword evidence="2 7" id="KW-0349">Heme</keyword>
<keyword evidence="4" id="KW-0732">Signal</keyword>
<dbReference type="SUPFAM" id="SSF46626">
    <property type="entry name" value="Cytochrome c"/>
    <property type="match status" value="2"/>
</dbReference>
<dbReference type="EMBL" id="CP032101">
    <property type="protein sequence ID" value="AXX86536.1"/>
    <property type="molecule type" value="Genomic_DNA"/>
</dbReference>
<name>A0A347TIV8_9BACT</name>
<evidence type="ECO:0000313" key="12">
    <source>
        <dbReference type="Proteomes" id="UP000264693"/>
    </source>
</evidence>
<reference evidence="11" key="1">
    <citation type="submission" date="2017-09" db="EMBL/GenBank/DDBJ databases">
        <title>Arcobacter canalis sp. nov., a new species isolated from a water canal contaminated with urban sewage.</title>
        <authorList>
            <person name="Perez-Cataluna A."/>
            <person name="Salas-Masso N."/>
            <person name="Figueras M.J."/>
        </authorList>
    </citation>
    <scope>NUCLEOTIDE SEQUENCE [LARGE SCALE GENOMIC DNA]</scope>
    <source>
        <strain evidence="11">CECT 7727</strain>
    </source>
</reference>
<gene>
    <name evidence="9" type="ORF">AMRN_0783</name>
    <name evidence="10" type="ORF">CPH92_13110</name>
</gene>
<dbReference type="EMBL" id="NXAO01000068">
    <property type="protein sequence ID" value="PHO14196.1"/>
    <property type="molecule type" value="Genomic_DNA"/>
</dbReference>
<evidence type="ECO:0000256" key="7">
    <source>
        <dbReference type="PROSITE-ProRule" id="PRU00433"/>
    </source>
</evidence>
<dbReference type="InterPro" id="IPR009056">
    <property type="entry name" value="Cyt_c-like_dom"/>
</dbReference>
<dbReference type="GO" id="GO:0004130">
    <property type="term" value="F:cytochrome-c peroxidase activity"/>
    <property type="evidence" value="ECO:0007669"/>
    <property type="project" value="UniProtKB-EC"/>
</dbReference>
<dbReference type="AlphaFoldDB" id="A0A347TIV8"/>
<dbReference type="GO" id="GO:0046872">
    <property type="term" value="F:metal ion binding"/>
    <property type="evidence" value="ECO:0007669"/>
    <property type="project" value="UniProtKB-KW"/>
</dbReference>
<dbReference type="EC" id="1.11.1.5" evidence="9"/>
<dbReference type="Proteomes" id="UP000224740">
    <property type="component" value="Unassembled WGS sequence"/>
</dbReference>
<reference evidence="9 12" key="3">
    <citation type="submission" date="2018-08" db="EMBL/GenBank/DDBJ databases">
        <title>Complete genome of the Arcobacter marinus type strain JCM 15502.</title>
        <authorList>
            <person name="Miller W.G."/>
            <person name="Yee E."/>
            <person name="Huynh S."/>
            <person name="Parker C.T."/>
        </authorList>
    </citation>
    <scope>NUCLEOTIDE SEQUENCE [LARGE SCALE GENOMIC DNA]</scope>
    <source>
        <strain evidence="9 12">JCM 15502</strain>
    </source>
</reference>
<dbReference type="GO" id="GO:0020037">
    <property type="term" value="F:heme binding"/>
    <property type="evidence" value="ECO:0007669"/>
    <property type="project" value="InterPro"/>
</dbReference>
<evidence type="ECO:0000256" key="3">
    <source>
        <dbReference type="ARBA" id="ARBA00022723"/>
    </source>
</evidence>
<proteinExistence type="predicted"/>
<evidence type="ECO:0000259" key="8">
    <source>
        <dbReference type="PROSITE" id="PS51007"/>
    </source>
</evidence>
<dbReference type="InterPro" id="IPR051395">
    <property type="entry name" value="Cytochrome_c_Peroxidase/MauG"/>
</dbReference>
<accession>A0A347TIV8</accession>
<evidence type="ECO:0000313" key="10">
    <source>
        <dbReference type="EMBL" id="PHO14196.1"/>
    </source>
</evidence>
<evidence type="ECO:0000256" key="5">
    <source>
        <dbReference type="ARBA" id="ARBA00023002"/>
    </source>
</evidence>
<evidence type="ECO:0000313" key="9">
    <source>
        <dbReference type="EMBL" id="AXX86536.1"/>
    </source>
</evidence>
<keyword evidence="11" id="KW-1185">Reference proteome</keyword>
<dbReference type="RefSeq" id="WP_099312518.1">
    <property type="nucleotide sequence ID" value="NZ_CP032101.1"/>
</dbReference>
<dbReference type="Proteomes" id="UP000264693">
    <property type="component" value="Chromosome"/>
</dbReference>
<dbReference type="PANTHER" id="PTHR30600">
    <property type="entry name" value="CYTOCHROME C PEROXIDASE-RELATED"/>
    <property type="match status" value="1"/>
</dbReference>
<evidence type="ECO:0000256" key="6">
    <source>
        <dbReference type="ARBA" id="ARBA00023004"/>
    </source>
</evidence>
<dbReference type="GO" id="GO:0009055">
    <property type="term" value="F:electron transfer activity"/>
    <property type="evidence" value="ECO:0007669"/>
    <property type="project" value="InterPro"/>
</dbReference>
<dbReference type="Gene3D" id="1.10.760.10">
    <property type="entry name" value="Cytochrome c-like domain"/>
    <property type="match status" value="2"/>
</dbReference>
<reference evidence="10" key="2">
    <citation type="submission" date="2017-09" db="EMBL/GenBank/DDBJ databases">
        <authorList>
            <person name="Perez-Cataluna A."/>
            <person name="Figueras M.J."/>
            <person name="Salas-Masso N."/>
        </authorList>
    </citation>
    <scope>NUCLEOTIDE SEQUENCE</scope>
    <source>
        <strain evidence="10">CECT 7727</strain>
    </source>
</reference>
<feature type="domain" description="Cytochrome c" evidence="8">
    <location>
        <begin position="215"/>
        <end position="375"/>
    </location>
</feature>
<dbReference type="GO" id="GO:0030313">
    <property type="term" value="C:cell envelope"/>
    <property type="evidence" value="ECO:0007669"/>
    <property type="project" value="UniProtKB-SubCell"/>
</dbReference>
<dbReference type="InterPro" id="IPR036909">
    <property type="entry name" value="Cyt_c-like_dom_sf"/>
</dbReference>
<sequence length="389" mass="44448">MRYLKMIGFSLIALIIAGCNQTPTMSKKELAKLQLEKEQLGKILFFDKNLSKNRTQNCATCHNPERGFADDRDNGVGKMASLGDDNKSLGDRQAPTASYAMFSPVFHYDKKNKKYKGGQFWDGREGTLAGQAGGPPLNPVEMGMPSKEAVVNRLKENEYYIQRFKEIYGEDIFKSNEKAFFAMTELIEAFEMTKEFAPFDSKYDRYLKGEYDLTVLEDLGRSIFFSNNNNSCANCHVLKGEDKKGETFTNYEYHNIGTPINHELRAKNGTTSIDNGLLNNPAVTDEKHKGKYKVPTLRNVAVTGPYMHNGVFKDLRTVVEFYDKYNNKDRKINPETGKPWQDPEVEETISLEDLKANKLIDRKVEALVAFMKLLTDKRYEHLLEENENK</sequence>
<protein>
    <submittedName>
        <fullName evidence="9">Diheme cytochrome c peroxidase</fullName>
        <ecNumber evidence="9">1.11.1.5</ecNumber>
    </submittedName>
    <submittedName>
        <fullName evidence="10">Methylamine utilization protein MauG</fullName>
    </submittedName>
</protein>
<evidence type="ECO:0000256" key="2">
    <source>
        <dbReference type="ARBA" id="ARBA00022617"/>
    </source>
</evidence>